<dbReference type="SUPFAM" id="SSF103473">
    <property type="entry name" value="MFS general substrate transporter"/>
    <property type="match status" value="1"/>
</dbReference>
<dbReference type="Gene3D" id="1.20.1250.20">
    <property type="entry name" value="MFS general substrate transporter like domains"/>
    <property type="match status" value="1"/>
</dbReference>
<evidence type="ECO:0000256" key="3">
    <source>
        <dbReference type="ARBA" id="ARBA00022692"/>
    </source>
</evidence>
<feature type="transmembrane region" description="Helical" evidence="6">
    <location>
        <begin position="510"/>
        <end position="534"/>
    </location>
</feature>
<evidence type="ECO:0000256" key="4">
    <source>
        <dbReference type="ARBA" id="ARBA00022989"/>
    </source>
</evidence>
<dbReference type="AlphaFoldDB" id="A0AAD6ZQK6"/>
<gene>
    <name evidence="7" type="ORF">DFH08DRAFT_1020478</name>
</gene>
<dbReference type="PANTHER" id="PTHR43791">
    <property type="entry name" value="PERMEASE-RELATED"/>
    <property type="match status" value="1"/>
</dbReference>
<dbReference type="Proteomes" id="UP001218218">
    <property type="component" value="Unassembled WGS sequence"/>
</dbReference>
<evidence type="ECO:0000256" key="2">
    <source>
        <dbReference type="ARBA" id="ARBA00022448"/>
    </source>
</evidence>
<protein>
    <submittedName>
        <fullName evidence="7">Uncharacterized protein</fullName>
    </submittedName>
</protein>
<keyword evidence="8" id="KW-1185">Reference proteome</keyword>
<dbReference type="EMBL" id="JARIHO010000033">
    <property type="protein sequence ID" value="KAJ7334251.1"/>
    <property type="molecule type" value="Genomic_DNA"/>
</dbReference>
<reference evidence="7" key="1">
    <citation type="submission" date="2023-03" db="EMBL/GenBank/DDBJ databases">
        <title>Massive genome expansion in bonnet fungi (Mycena s.s.) driven by repeated elements and novel gene families across ecological guilds.</title>
        <authorList>
            <consortium name="Lawrence Berkeley National Laboratory"/>
            <person name="Harder C.B."/>
            <person name="Miyauchi S."/>
            <person name="Viragh M."/>
            <person name="Kuo A."/>
            <person name="Thoen E."/>
            <person name="Andreopoulos B."/>
            <person name="Lu D."/>
            <person name="Skrede I."/>
            <person name="Drula E."/>
            <person name="Henrissat B."/>
            <person name="Morin E."/>
            <person name="Kohler A."/>
            <person name="Barry K."/>
            <person name="LaButti K."/>
            <person name="Morin E."/>
            <person name="Salamov A."/>
            <person name="Lipzen A."/>
            <person name="Mereny Z."/>
            <person name="Hegedus B."/>
            <person name="Baldrian P."/>
            <person name="Stursova M."/>
            <person name="Weitz H."/>
            <person name="Taylor A."/>
            <person name="Grigoriev I.V."/>
            <person name="Nagy L.G."/>
            <person name="Martin F."/>
            <person name="Kauserud H."/>
        </authorList>
    </citation>
    <scope>NUCLEOTIDE SEQUENCE</scope>
    <source>
        <strain evidence="7">CBHHK002</strain>
    </source>
</reference>
<feature type="transmembrane region" description="Helical" evidence="6">
    <location>
        <begin position="256"/>
        <end position="285"/>
    </location>
</feature>
<dbReference type="PANTHER" id="PTHR43791:SF19">
    <property type="entry name" value="TRANSPORTER, PUTATIVE (AFU_ORTHOLOGUE AFUA_1G01812)-RELATED"/>
    <property type="match status" value="1"/>
</dbReference>
<feature type="transmembrane region" description="Helical" evidence="6">
    <location>
        <begin position="127"/>
        <end position="148"/>
    </location>
</feature>
<feature type="transmembrane region" description="Helical" evidence="6">
    <location>
        <begin position="84"/>
        <end position="106"/>
    </location>
</feature>
<organism evidence="7 8">
    <name type="scientific">Mycena albidolilacea</name>
    <dbReference type="NCBI Taxonomy" id="1033008"/>
    <lineage>
        <taxon>Eukaryota</taxon>
        <taxon>Fungi</taxon>
        <taxon>Dikarya</taxon>
        <taxon>Basidiomycota</taxon>
        <taxon>Agaricomycotina</taxon>
        <taxon>Agaricomycetes</taxon>
        <taxon>Agaricomycetidae</taxon>
        <taxon>Agaricales</taxon>
        <taxon>Marasmiineae</taxon>
        <taxon>Mycenaceae</taxon>
        <taxon>Mycena</taxon>
    </lineage>
</organism>
<dbReference type="InterPro" id="IPR036259">
    <property type="entry name" value="MFS_trans_sf"/>
</dbReference>
<sequence length="601" mass="67447">MDSRNWPTHIVEEKASVDPAEDLFNPTVDTSGIDERRLMRRIDLRLLSTFILLYVLSFLDRSSIGNARLYNLEDDLKMSDKQYLLALTVFFFSYAIFEVVGFISGTKMHPYSCNQVPSNIFLKRLRPSVWFSVLMCMWGLMMTLQGFAHNFGGLLGTSDFYETFLGCDGCSECLRLVSFQACLQFDLGMMSSWYQRKELGAEVRFLKFFQDPHRNIALCHNGSWCIWRATCGGNLKSGRERRKACLVMDFVGDPSTLGWCMFIANFSIIEGLATIIAGISSIWIVQDFPDSAKFLTEAERTFVVRRLQGDDQFSASGENFRKQAIVASFRDWKTWFGTNGLRHAAVRVRAVYSLHHKSGGYTHGSDLLQLNLTYIAWSPVVASHYTPINMDAGVIVICESEWVVCGFECSIPVATRPHHCTGAIGYIILIVSRNAALSYFAVFVATCGIFPVLTPLLGSPTISKVISETAALLDAFISNTLGSYKRGVSLAMAISIGNLNGAYRAKDQPWYPLGLVLAYICIGIIANGTFLYLLKQAGGLNYIYFQMLTLKKENARRDRGERDEIIGQMSESEDNGNGKFATVEDAKRQKGDQWSGYRYIL</sequence>
<evidence type="ECO:0000256" key="6">
    <source>
        <dbReference type="SAM" id="Phobius"/>
    </source>
</evidence>
<accession>A0AAD6ZQK6</accession>
<evidence type="ECO:0000313" key="7">
    <source>
        <dbReference type="EMBL" id="KAJ7334251.1"/>
    </source>
</evidence>
<feature type="transmembrane region" description="Helical" evidence="6">
    <location>
        <begin position="46"/>
        <end position="64"/>
    </location>
</feature>
<keyword evidence="4 6" id="KW-1133">Transmembrane helix</keyword>
<feature type="transmembrane region" description="Helical" evidence="6">
    <location>
        <begin position="436"/>
        <end position="457"/>
    </location>
</feature>
<evidence type="ECO:0000256" key="5">
    <source>
        <dbReference type="ARBA" id="ARBA00023136"/>
    </source>
</evidence>
<proteinExistence type="predicted"/>
<name>A0AAD6ZQK6_9AGAR</name>
<dbReference type="GO" id="GO:0016020">
    <property type="term" value="C:membrane"/>
    <property type="evidence" value="ECO:0007669"/>
    <property type="project" value="UniProtKB-SubCell"/>
</dbReference>
<keyword evidence="5 6" id="KW-0472">Membrane</keyword>
<comment type="caution">
    <text evidence="7">The sequence shown here is derived from an EMBL/GenBank/DDBJ whole genome shotgun (WGS) entry which is preliminary data.</text>
</comment>
<keyword evidence="2" id="KW-0813">Transport</keyword>
<evidence type="ECO:0000313" key="8">
    <source>
        <dbReference type="Proteomes" id="UP001218218"/>
    </source>
</evidence>
<keyword evidence="3 6" id="KW-0812">Transmembrane</keyword>
<evidence type="ECO:0000256" key="1">
    <source>
        <dbReference type="ARBA" id="ARBA00004141"/>
    </source>
</evidence>
<dbReference type="GO" id="GO:0022857">
    <property type="term" value="F:transmembrane transporter activity"/>
    <property type="evidence" value="ECO:0007669"/>
    <property type="project" value="TreeGrafter"/>
</dbReference>
<comment type="subcellular location">
    <subcellularLocation>
        <location evidence="1">Membrane</location>
        <topology evidence="1">Multi-pass membrane protein</topology>
    </subcellularLocation>
</comment>